<dbReference type="SUPFAM" id="SSF55144">
    <property type="entry name" value="LigT-like"/>
    <property type="match status" value="1"/>
</dbReference>
<gene>
    <name evidence="1" type="ORF">SAMN04488090_4868</name>
</gene>
<dbReference type="OrthoDB" id="980044at2"/>
<dbReference type="AlphaFoldDB" id="A0A1G9Y991"/>
<evidence type="ECO:0000313" key="1">
    <source>
        <dbReference type="EMBL" id="SDN05682.1"/>
    </source>
</evidence>
<keyword evidence="1" id="KW-0436">Ligase</keyword>
<evidence type="ECO:0000313" key="2">
    <source>
        <dbReference type="Proteomes" id="UP000198901"/>
    </source>
</evidence>
<organism evidence="1 2">
    <name type="scientific">Siphonobacter aquaeclarae</name>
    <dbReference type="NCBI Taxonomy" id="563176"/>
    <lineage>
        <taxon>Bacteria</taxon>
        <taxon>Pseudomonadati</taxon>
        <taxon>Bacteroidota</taxon>
        <taxon>Cytophagia</taxon>
        <taxon>Cytophagales</taxon>
        <taxon>Cytophagaceae</taxon>
        <taxon>Siphonobacter</taxon>
    </lineage>
</organism>
<dbReference type="EMBL" id="FNGS01000012">
    <property type="protein sequence ID" value="SDN05682.1"/>
    <property type="molecule type" value="Genomic_DNA"/>
</dbReference>
<accession>A0A1G9Y991</accession>
<dbReference type="Pfam" id="PF13563">
    <property type="entry name" value="2_5_RNA_ligase2"/>
    <property type="match status" value="1"/>
</dbReference>
<sequence length="189" mass="22170">MKTEITYSVVFLFPEEIARQIRAFKMDLKTVINWFPSCHSDPHMTICEFVIERERLPYYMARLRTFCEKYPPVYARMDGTGTFPTTYFVKPDDYTMSVLGRYAEALVRYVFGRKINWNGHATIGRKLNPVELAAAKALFDGMPIDFRFLCDSIYLREFDHSLGQFRVIDSFRLSGMDNFNDTSKQLTLF</sequence>
<dbReference type="RefSeq" id="WP_093208904.1">
    <property type="nucleotide sequence ID" value="NZ_FNGS01000012.1"/>
</dbReference>
<protein>
    <submittedName>
        <fullName evidence="1">2'-5' RNA ligase</fullName>
    </submittedName>
</protein>
<dbReference type="Gene3D" id="3.90.1140.10">
    <property type="entry name" value="Cyclic phosphodiesterase"/>
    <property type="match status" value="1"/>
</dbReference>
<dbReference type="STRING" id="563176.SAMN04488090_4868"/>
<name>A0A1G9Y991_9BACT</name>
<dbReference type="GO" id="GO:0016874">
    <property type="term" value="F:ligase activity"/>
    <property type="evidence" value="ECO:0007669"/>
    <property type="project" value="UniProtKB-KW"/>
</dbReference>
<keyword evidence="2" id="KW-1185">Reference proteome</keyword>
<dbReference type="Proteomes" id="UP000198901">
    <property type="component" value="Unassembled WGS sequence"/>
</dbReference>
<dbReference type="InterPro" id="IPR009097">
    <property type="entry name" value="Cyclic_Pdiesterase"/>
</dbReference>
<proteinExistence type="predicted"/>
<reference evidence="1 2" key="1">
    <citation type="submission" date="2016-10" db="EMBL/GenBank/DDBJ databases">
        <authorList>
            <person name="de Groot N.N."/>
        </authorList>
    </citation>
    <scope>NUCLEOTIDE SEQUENCE [LARGE SCALE GENOMIC DNA]</scope>
    <source>
        <strain evidence="1 2">DSM 21668</strain>
    </source>
</reference>